<dbReference type="EMBL" id="KN880500">
    <property type="protein sequence ID" value="KIY68546.1"/>
    <property type="molecule type" value="Genomic_DNA"/>
</dbReference>
<dbReference type="AlphaFoldDB" id="A0A0D7BFY8"/>
<name>A0A0D7BFY8_9AGAR</name>
<keyword evidence="2" id="KW-1185">Reference proteome</keyword>
<accession>A0A0D7BFY8</accession>
<protein>
    <submittedName>
        <fullName evidence="1">Uncharacterized protein</fullName>
    </submittedName>
</protein>
<evidence type="ECO:0000313" key="2">
    <source>
        <dbReference type="Proteomes" id="UP000054007"/>
    </source>
</evidence>
<reference evidence="1 2" key="1">
    <citation type="journal article" date="2015" name="Fungal Genet. Biol.">
        <title>Evolution of novel wood decay mechanisms in Agaricales revealed by the genome sequences of Fistulina hepatica and Cylindrobasidium torrendii.</title>
        <authorList>
            <person name="Floudas D."/>
            <person name="Held B.W."/>
            <person name="Riley R."/>
            <person name="Nagy L.G."/>
            <person name="Koehler G."/>
            <person name="Ransdell A.S."/>
            <person name="Younus H."/>
            <person name="Chow J."/>
            <person name="Chiniquy J."/>
            <person name="Lipzen A."/>
            <person name="Tritt A."/>
            <person name="Sun H."/>
            <person name="Haridas S."/>
            <person name="LaButti K."/>
            <person name="Ohm R.A."/>
            <person name="Kues U."/>
            <person name="Blanchette R.A."/>
            <person name="Grigoriev I.V."/>
            <person name="Minto R.E."/>
            <person name="Hibbett D.S."/>
        </authorList>
    </citation>
    <scope>NUCLEOTIDE SEQUENCE [LARGE SCALE GENOMIC DNA]</scope>
    <source>
        <strain evidence="1 2">FP15055 ss-10</strain>
    </source>
</reference>
<evidence type="ECO:0000313" key="1">
    <source>
        <dbReference type="EMBL" id="KIY68546.1"/>
    </source>
</evidence>
<dbReference type="Proteomes" id="UP000054007">
    <property type="component" value="Unassembled WGS sequence"/>
</dbReference>
<sequence length="153" mass="16610">MAREDPTHTRKCPICKLKGVVWESSPPSDDTTARKLVYWHVRDKHSGYRYFCNVSGCNYSVAYADKPEIKNRHARTEHGGGYEGETLRDTSVASQAASSFTTANIAVPSTSTSQGSSYISQASPTPAPFITTNLHPVVPAANVTTFSTLNDAI</sequence>
<organism evidence="1 2">
    <name type="scientific">Cylindrobasidium torrendii FP15055 ss-10</name>
    <dbReference type="NCBI Taxonomy" id="1314674"/>
    <lineage>
        <taxon>Eukaryota</taxon>
        <taxon>Fungi</taxon>
        <taxon>Dikarya</taxon>
        <taxon>Basidiomycota</taxon>
        <taxon>Agaricomycotina</taxon>
        <taxon>Agaricomycetes</taxon>
        <taxon>Agaricomycetidae</taxon>
        <taxon>Agaricales</taxon>
        <taxon>Marasmiineae</taxon>
        <taxon>Physalacriaceae</taxon>
        <taxon>Cylindrobasidium</taxon>
    </lineage>
</organism>
<gene>
    <name evidence="1" type="ORF">CYLTODRAFT_453426</name>
</gene>
<proteinExistence type="predicted"/>